<dbReference type="AlphaFoldDB" id="A0A1M5PWP9"/>
<evidence type="ECO:0008006" key="4">
    <source>
        <dbReference type="Google" id="ProtNLM"/>
    </source>
</evidence>
<feature type="signal peptide" evidence="1">
    <location>
        <begin position="1"/>
        <end position="18"/>
    </location>
</feature>
<dbReference type="EMBL" id="FQWT01000002">
    <property type="protein sequence ID" value="SHH06090.1"/>
    <property type="molecule type" value="Genomic_DNA"/>
</dbReference>
<dbReference type="SUPFAM" id="SSF74653">
    <property type="entry name" value="TolA/TonB C-terminal domain"/>
    <property type="match status" value="1"/>
</dbReference>
<protein>
    <recommendedName>
        <fullName evidence="4">TonB protein C-terminal</fullName>
    </recommendedName>
</protein>
<keyword evidence="3" id="KW-1185">Reference proteome</keyword>
<gene>
    <name evidence="2" type="ORF">SAMN05421866_1985</name>
</gene>
<evidence type="ECO:0000313" key="2">
    <source>
        <dbReference type="EMBL" id="SHH06090.1"/>
    </source>
</evidence>
<sequence length="190" mass="21798">MKKLSALVLILIFSFSYAQVSEFQKADSRYERKIKSLYKKYPKPNDERTKQEWLLTEEKISAYKNALEKISEEEKKSFTDVPPPAAPKITKEAEYETGKASFQKLLNEAIDLTFLNFAVNPYKITLKFTLDSKGNVFNARVKGNNEDVNAFIEAAFYRIRDKGKWKPAESNGKPVLSVVSLPLQLNFSKK</sequence>
<evidence type="ECO:0000256" key="1">
    <source>
        <dbReference type="SAM" id="SignalP"/>
    </source>
</evidence>
<dbReference type="OrthoDB" id="1245168at2"/>
<dbReference type="eggNOG" id="COG0810">
    <property type="taxonomic scope" value="Bacteria"/>
</dbReference>
<evidence type="ECO:0000313" key="3">
    <source>
        <dbReference type="Proteomes" id="UP000184047"/>
    </source>
</evidence>
<feature type="chain" id="PRO_5013313894" description="TonB protein C-terminal" evidence="1">
    <location>
        <begin position="19"/>
        <end position="190"/>
    </location>
</feature>
<proteinExistence type="predicted"/>
<name>A0A1M5PWP9_9FLAO</name>
<dbReference type="STRING" id="421058.SAMN05421866_1985"/>
<dbReference type="Gene3D" id="3.30.1150.10">
    <property type="match status" value="1"/>
</dbReference>
<reference evidence="3" key="1">
    <citation type="submission" date="2016-11" db="EMBL/GenBank/DDBJ databases">
        <authorList>
            <person name="Varghese N."/>
            <person name="Submissions S."/>
        </authorList>
    </citation>
    <scope>NUCLEOTIDE SEQUENCE [LARGE SCALE GENOMIC DNA]</scope>
    <source>
        <strain evidence="3">DSM 19055</strain>
    </source>
</reference>
<organism evidence="2 3">
    <name type="scientific">Chryseobacterium oranimense</name>
    <dbReference type="NCBI Taxonomy" id="421058"/>
    <lineage>
        <taxon>Bacteria</taxon>
        <taxon>Pseudomonadati</taxon>
        <taxon>Bacteroidota</taxon>
        <taxon>Flavobacteriia</taxon>
        <taxon>Flavobacteriales</taxon>
        <taxon>Weeksellaceae</taxon>
        <taxon>Chryseobacterium group</taxon>
        <taxon>Chryseobacterium</taxon>
    </lineage>
</organism>
<keyword evidence="1" id="KW-0732">Signal</keyword>
<dbReference type="RefSeq" id="WP_073062256.1">
    <property type="nucleotide sequence ID" value="NZ_FQWT01000002.1"/>
</dbReference>
<accession>A0A1M5PWP9</accession>
<dbReference type="Proteomes" id="UP000184047">
    <property type="component" value="Unassembled WGS sequence"/>
</dbReference>